<evidence type="ECO:0000313" key="2">
    <source>
        <dbReference type="RefSeq" id="XP_014662537.1"/>
    </source>
</evidence>
<dbReference type="GeneID" id="106805462"/>
<reference evidence="2" key="1">
    <citation type="submission" date="2025-08" db="UniProtKB">
        <authorList>
            <consortium name="RefSeq"/>
        </authorList>
    </citation>
    <scope>IDENTIFICATION</scope>
</reference>
<name>A0ABM1DRG6_PRICU</name>
<organism evidence="1 2">
    <name type="scientific">Priapulus caudatus</name>
    <name type="common">Priapulid worm</name>
    <dbReference type="NCBI Taxonomy" id="37621"/>
    <lineage>
        <taxon>Eukaryota</taxon>
        <taxon>Metazoa</taxon>
        <taxon>Ecdysozoa</taxon>
        <taxon>Scalidophora</taxon>
        <taxon>Priapulida</taxon>
        <taxon>Priapulimorpha</taxon>
        <taxon>Priapulimorphida</taxon>
        <taxon>Priapulidae</taxon>
        <taxon>Priapulus</taxon>
    </lineage>
</organism>
<dbReference type="RefSeq" id="XP_014662537.1">
    <property type="nucleotide sequence ID" value="XM_014807051.1"/>
</dbReference>
<keyword evidence="1" id="KW-1185">Reference proteome</keyword>
<accession>A0ABM1DRG6</accession>
<sequence>MEPHWIEKLFPPSLTTADDLFKKDKGCESSKHEKKALKRIPLDIEQIRAIYKQAMIISDELDMPVKSTDGSCVQNNLNVQKILTKPGIYTVMVDKASSCGEQATSIWSDMESDIIGEQCSKYRMENNSLRKTLACQETELNELKTSFDVKSVQLEETTALLQEAGKANHRQYILRQHLQAELSSSNTQLFECNKFLKEARRKNHELQAQLDKLQKDQALEHVQRRLAEVRVDEMKMQMGQNELLVTERLQQEASQHTEEQERKLQAISCELHEEREKYRRAAAGLVVLQRHFVSQSDDRLGTDELDIDVL</sequence>
<proteinExistence type="predicted"/>
<gene>
    <name evidence="2" type="primary">LOC106805462</name>
</gene>
<evidence type="ECO:0000313" key="1">
    <source>
        <dbReference type="Proteomes" id="UP000695022"/>
    </source>
</evidence>
<dbReference type="Proteomes" id="UP000695022">
    <property type="component" value="Unplaced"/>
</dbReference>
<protein>
    <submittedName>
        <fullName evidence="2">Uncharacterized protein LOC106805462</fullName>
    </submittedName>
</protein>